<dbReference type="Proteomes" id="UP000306102">
    <property type="component" value="Unassembled WGS sequence"/>
</dbReference>
<keyword evidence="2" id="KW-0479">Metal-binding</keyword>
<dbReference type="AlphaFoldDB" id="A0A4S4D3G3"/>
<keyword evidence="6" id="KW-1185">Reference proteome</keyword>
<dbReference type="PANTHER" id="PTHR33357">
    <property type="entry name" value="METALLOTHIONEIN-LIKE PROTEIN 3"/>
    <property type="match status" value="1"/>
</dbReference>
<gene>
    <name evidence="5" type="ORF">TEA_022325</name>
</gene>
<evidence type="ECO:0000256" key="4">
    <source>
        <dbReference type="SAM" id="MobiDB-lite"/>
    </source>
</evidence>
<reference evidence="5 6" key="1">
    <citation type="journal article" date="2018" name="Proc. Natl. Acad. Sci. U.S.A.">
        <title>Draft genome sequence of Camellia sinensis var. sinensis provides insights into the evolution of the tea genome and tea quality.</title>
        <authorList>
            <person name="Wei C."/>
            <person name="Yang H."/>
            <person name="Wang S."/>
            <person name="Zhao J."/>
            <person name="Liu C."/>
            <person name="Gao L."/>
            <person name="Xia E."/>
            <person name="Lu Y."/>
            <person name="Tai Y."/>
            <person name="She G."/>
            <person name="Sun J."/>
            <person name="Cao H."/>
            <person name="Tong W."/>
            <person name="Gao Q."/>
            <person name="Li Y."/>
            <person name="Deng W."/>
            <person name="Jiang X."/>
            <person name="Wang W."/>
            <person name="Chen Q."/>
            <person name="Zhang S."/>
            <person name="Li H."/>
            <person name="Wu J."/>
            <person name="Wang P."/>
            <person name="Li P."/>
            <person name="Shi C."/>
            <person name="Zheng F."/>
            <person name="Jian J."/>
            <person name="Huang B."/>
            <person name="Shan D."/>
            <person name="Shi M."/>
            <person name="Fang C."/>
            <person name="Yue Y."/>
            <person name="Li F."/>
            <person name="Li D."/>
            <person name="Wei S."/>
            <person name="Han B."/>
            <person name="Jiang C."/>
            <person name="Yin Y."/>
            <person name="Xia T."/>
            <person name="Zhang Z."/>
            <person name="Bennetzen J.L."/>
            <person name="Zhao S."/>
            <person name="Wan X."/>
        </authorList>
    </citation>
    <scope>NUCLEOTIDE SEQUENCE [LARGE SCALE GENOMIC DNA]</scope>
    <source>
        <strain evidence="6">cv. Shuchazao</strain>
        <tissue evidence="5">Leaf</tissue>
    </source>
</reference>
<dbReference type="InterPro" id="IPR044671">
    <property type="entry name" value="MT3"/>
</dbReference>
<accession>A0A4S4D3G3</accession>
<dbReference type="GO" id="GO:0006878">
    <property type="term" value="P:intracellular copper ion homeostasis"/>
    <property type="evidence" value="ECO:0007669"/>
    <property type="project" value="InterPro"/>
</dbReference>
<evidence type="ECO:0000256" key="3">
    <source>
        <dbReference type="ARBA" id="ARBA00022851"/>
    </source>
</evidence>
<evidence type="ECO:0000313" key="6">
    <source>
        <dbReference type="Proteomes" id="UP000306102"/>
    </source>
</evidence>
<organism evidence="5 6">
    <name type="scientific">Camellia sinensis var. sinensis</name>
    <name type="common">China tea</name>
    <dbReference type="NCBI Taxonomy" id="542762"/>
    <lineage>
        <taxon>Eukaryota</taxon>
        <taxon>Viridiplantae</taxon>
        <taxon>Streptophyta</taxon>
        <taxon>Embryophyta</taxon>
        <taxon>Tracheophyta</taxon>
        <taxon>Spermatophyta</taxon>
        <taxon>Magnoliopsida</taxon>
        <taxon>eudicotyledons</taxon>
        <taxon>Gunneridae</taxon>
        <taxon>Pentapetalae</taxon>
        <taxon>asterids</taxon>
        <taxon>Ericales</taxon>
        <taxon>Theaceae</taxon>
        <taxon>Camellia</taxon>
    </lineage>
</organism>
<proteinExistence type="inferred from homology"/>
<keyword evidence="3" id="KW-0480">Metal-thiolate cluster</keyword>
<comment type="similarity">
    <text evidence="1">Belongs to the metallothionein superfamily. Type 15 family.</text>
</comment>
<evidence type="ECO:0000313" key="5">
    <source>
        <dbReference type="EMBL" id="THF96831.1"/>
    </source>
</evidence>
<dbReference type="GO" id="GO:0008270">
    <property type="term" value="F:zinc ion binding"/>
    <property type="evidence" value="ECO:0007669"/>
    <property type="project" value="InterPro"/>
</dbReference>
<feature type="compositionally biased region" description="Acidic residues" evidence="4">
    <location>
        <begin position="103"/>
        <end position="112"/>
    </location>
</feature>
<comment type="caution">
    <text evidence="5">The sequence shown here is derived from an EMBL/GenBank/DDBJ whole genome shotgun (WGS) entry which is preliminary data.</text>
</comment>
<sequence>MSGGEEAKDSIIKILSCFAGSTLTPLYCMDPIPPLLYRKKNTIDIVETDKSYIVSEVMMDAPAAEHDGKCKCDSNCACVNCTYLYRSKEKKQMVPQKQAEAAIDTEQDDDQREEERVDESLCSFKSLVWHGGSDPY</sequence>
<evidence type="ECO:0000256" key="1">
    <source>
        <dbReference type="ARBA" id="ARBA00005802"/>
    </source>
</evidence>
<name>A0A4S4D3G3_CAMSN</name>
<feature type="region of interest" description="Disordered" evidence="4">
    <location>
        <begin position="95"/>
        <end position="119"/>
    </location>
</feature>
<evidence type="ECO:0000256" key="2">
    <source>
        <dbReference type="ARBA" id="ARBA00022723"/>
    </source>
</evidence>
<dbReference type="PANTHER" id="PTHR33357:SF3">
    <property type="entry name" value="METALLOTHIONEIN-LIKE PROTEIN 3"/>
    <property type="match status" value="1"/>
</dbReference>
<dbReference type="GO" id="GO:0005507">
    <property type="term" value="F:copper ion binding"/>
    <property type="evidence" value="ECO:0007669"/>
    <property type="project" value="InterPro"/>
</dbReference>
<protein>
    <submittedName>
        <fullName evidence="5">Uncharacterized protein</fullName>
    </submittedName>
</protein>
<dbReference type="EMBL" id="SDRB02012726">
    <property type="protein sequence ID" value="THF96831.1"/>
    <property type="molecule type" value="Genomic_DNA"/>
</dbReference>